<proteinExistence type="predicted"/>
<reference evidence="1 2" key="1">
    <citation type="journal article" date="2016" name="Virology">
        <title>The genomic content and context of auxiliary metabolic genes in marine cyanomyoviruses.</title>
        <authorList>
            <person name="Crummett L.T."/>
            <person name="Puxty R.J."/>
            <person name="Weihe C."/>
            <person name="Marston M.F."/>
            <person name="Martiny J.B."/>
        </authorList>
    </citation>
    <scope>NUCLEOTIDE SEQUENCE [LARGE SCALE GENOMIC DNA]</scope>
    <source>
        <strain evidence="1">0910TB04</strain>
    </source>
</reference>
<name>A0A1D8KJI7_9CAUD</name>
<organism evidence="1 2">
    <name type="scientific">Synechococcus phage S-CAM3</name>
    <dbReference type="NCBI Taxonomy" id="1883366"/>
    <lineage>
        <taxon>Viruses</taxon>
        <taxon>Duplodnaviria</taxon>
        <taxon>Heunggongvirae</taxon>
        <taxon>Uroviricota</taxon>
        <taxon>Caudoviricetes</taxon>
        <taxon>Pantevenvirales</taxon>
        <taxon>Kyanoviridae</taxon>
        <taxon>Charybdisvirus</taxon>
        <taxon>Charybdisvirus scam3</taxon>
    </lineage>
</organism>
<dbReference type="EMBL" id="KU686198">
    <property type="protein sequence ID" value="AOV58806.1"/>
    <property type="molecule type" value="Genomic_DNA"/>
</dbReference>
<accession>A0A1D8KJI7</accession>
<sequence length="89" mass="10802">MTFEEQSAEQLSRQADKILQNRERRFMFLTKRDRVDDAIAVADEFYEWLAPEHADDDDLIVYFNAEELENLYYEKKAEARRNRSKKKDH</sequence>
<evidence type="ECO:0000313" key="2">
    <source>
        <dbReference type="Proteomes" id="UP000240804"/>
    </source>
</evidence>
<dbReference type="Proteomes" id="UP000240804">
    <property type="component" value="Segment"/>
</dbReference>
<evidence type="ECO:0000313" key="1">
    <source>
        <dbReference type="EMBL" id="AOV58806.1"/>
    </source>
</evidence>
<protein>
    <submittedName>
        <fullName evidence="1">Uncharacterized protein</fullName>
    </submittedName>
</protein>
<gene>
    <name evidence="1" type="ORF">T040910_062</name>
</gene>